<evidence type="ECO:0000256" key="4">
    <source>
        <dbReference type="ARBA" id="ARBA00018232"/>
    </source>
</evidence>
<feature type="binding site" evidence="10">
    <location>
        <position position="230"/>
    </location>
    <ligand>
        <name>Mg(2+)</name>
        <dbReference type="ChEBI" id="CHEBI:18420"/>
        <label>1</label>
    </ligand>
</feature>
<comment type="catalytic activity">
    <reaction evidence="9 10 11">
        <text>alpha-D-xylose = alpha-D-xylulofuranose</text>
        <dbReference type="Rhea" id="RHEA:22816"/>
        <dbReference type="ChEBI" id="CHEBI:28518"/>
        <dbReference type="ChEBI" id="CHEBI:188998"/>
        <dbReference type="EC" id="5.3.1.5"/>
    </reaction>
</comment>
<dbReference type="RefSeq" id="WP_114351902.1">
    <property type="nucleotide sequence ID" value="NZ_QPJJ01000003.1"/>
</dbReference>
<dbReference type="HAMAP" id="MF_00455">
    <property type="entry name" value="Xylose_isom_A"/>
    <property type="match status" value="1"/>
</dbReference>
<keyword evidence="7 10" id="KW-0413">Isomerase</keyword>
<dbReference type="PROSITE" id="PS51415">
    <property type="entry name" value="XYLOSE_ISOMERASE"/>
    <property type="match status" value="1"/>
</dbReference>
<dbReference type="PRINTS" id="PR00688">
    <property type="entry name" value="XYLOSISMRASE"/>
</dbReference>
<feature type="binding site" evidence="10">
    <location>
        <position position="305"/>
    </location>
    <ligand>
        <name>Mg(2+)</name>
        <dbReference type="ChEBI" id="CHEBI:18420"/>
        <label>2</label>
    </ligand>
</feature>
<sequence>MTWFENVNKINYEGPQSKNPLAFKFYNPEEKINGQTMEEFLRFGVAYWHTFTADLSDPFGTGTAIRPWDKYTGMDQAKARVEAAFEFFDKIGAKYFCFHDVDIAPEGDTLKETYQNLDTITAMIKDYMKDSDVKLLWNTANNFTNPRFVHGAASSNNADVFAYSAAKVKKGLEIGKELGAENYVFWGGREGYETLLNTDLKLEQDNLGRFFQMAVDYAKEIGFDAQFLIEPKPKEPTTHQYDFDVQSAHAFLLNYGLADKFKFNIEANHATLAGHTFEHELRYARVNGMLGSVDANQGDPLLGWDTDEFPADIYSITLAMYEIIKNGGLGSGGLNFDAKARRGSFDPEDLFYAHIAGMDHFAVGYKVANQLVQDKVFENIIDDRYDSYKNGVGLDIVSGKADFKSLEKHALGLGDIKNKSGRLEVIKATVNQYILNAYSK</sequence>
<feature type="binding site" evidence="10">
    <location>
        <position position="307"/>
    </location>
    <ligand>
        <name>Mg(2+)</name>
        <dbReference type="ChEBI" id="CHEBI:18420"/>
        <label>2</label>
    </ligand>
</feature>
<dbReference type="PANTHER" id="PTHR48408:SF1">
    <property type="entry name" value="XYLOSE ISOMERASE"/>
    <property type="match status" value="1"/>
</dbReference>
<evidence type="ECO:0000313" key="14">
    <source>
        <dbReference type="Proteomes" id="UP000252585"/>
    </source>
</evidence>
<evidence type="ECO:0000256" key="10">
    <source>
        <dbReference type="HAMAP-Rule" id="MF_00455"/>
    </source>
</evidence>
<keyword evidence="5 10" id="KW-0859">Xylose metabolism</keyword>
<evidence type="ECO:0000313" key="13">
    <source>
        <dbReference type="EMBL" id="RCW74786.1"/>
    </source>
</evidence>
<dbReference type="Gene3D" id="3.20.20.150">
    <property type="entry name" value="Divalent-metal-dependent TIM barrel enzymes"/>
    <property type="match status" value="1"/>
</dbReference>
<feature type="binding site" evidence="10">
    <location>
        <position position="266"/>
    </location>
    <ligand>
        <name>Mg(2+)</name>
        <dbReference type="ChEBI" id="CHEBI:18420"/>
        <label>1</label>
    </ligand>
</feature>
<dbReference type="Proteomes" id="UP000252585">
    <property type="component" value="Unassembled WGS sequence"/>
</dbReference>
<dbReference type="AlphaFoldDB" id="A0A368Y625"/>
<dbReference type="SUPFAM" id="SSF51658">
    <property type="entry name" value="Xylose isomerase-like"/>
    <property type="match status" value="1"/>
</dbReference>
<dbReference type="NCBIfam" id="NF003998">
    <property type="entry name" value="PRK05474.1"/>
    <property type="match status" value="1"/>
</dbReference>
<evidence type="ECO:0000256" key="12">
    <source>
        <dbReference type="RuleBase" id="RU000610"/>
    </source>
</evidence>
<evidence type="ECO:0000256" key="11">
    <source>
        <dbReference type="RuleBase" id="RU000609"/>
    </source>
</evidence>
<dbReference type="InterPro" id="IPR013452">
    <property type="entry name" value="Xylose_isom_bac"/>
</dbReference>
<dbReference type="InterPro" id="IPR036237">
    <property type="entry name" value="Xyl_isomerase-like_sf"/>
</dbReference>
<comment type="subcellular location">
    <subcellularLocation>
        <location evidence="10 12">Cytoplasm</location>
    </subcellularLocation>
</comment>
<dbReference type="OrthoDB" id="9763981at2"/>
<evidence type="ECO:0000256" key="5">
    <source>
        <dbReference type="ARBA" id="ARBA00022629"/>
    </source>
</evidence>
<keyword evidence="8 10" id="KW-0119">Carbohydrate metabolism</keyword>
<feature type="binding site" evidence="10">
    <location>
        <position position="269"/>
    </location>
    <ligand>
        <name>Mg(2+)</name>
        <dbReference type="ChEBI" id="CHEBI:18420"/>
        <label>2</label>
    </ligand>
</feature>
<dbReference type="EC" id="5.3.1.5" evidence="3 10"/>
<dbReference type="InterPro" id="IPR001998">
    <property type="entry name" value="Xylose_isomerase"/>
</dbReference>
<accession>A0A368Y625</accession>
<organism evidence="13 14">
    <name type="scientific">Saliterribacillus persicus</name>
    <dbReference type="NCBI Taxonomy" id="930114"/>
    <lineage>
        <taxon>Bacteria</taxon>
        <taxon>Bacillati</taxon>
        <taxon>Bacillota</taxon>
        <taxon>Bacilli</taxon>
        <taxon>Bacillales</taxon>
        <taxon>Bacillaceae</taxon>
        <taxon>Saliterribacillus</taxon>
    </lineage>
</organism>
<name>A0A368Y625_9BACI</name>
<feature type="binding site" evidence="10">
    <location>
        <position position="266"/>
    </location>
    <ligand>
        <name>Mg(2+)</name>
        <dbReference type="ChEBI" id="CHEBI:18420"/>
        <label>2</label>
    </ligand>
</feature>
<evidence type="ECO:0000256" key="7">
    <source>
        <dbReference type="ARBA" id="ARBA00023235"/>
    </source>
</evidence>
<evidence type="ECO:0000256" key="9">
    <source>
        <dbReference type="ARBA" id="ARBA00033659"/>
    </source>
</evidence>
<dbReference type="GO" id="GO:0000287">
    <property type="term" value="F:magnesium ion binding"/>
    <property type="evidence" value="ECO:0007669"/>
    <property type="project" value="UniProtKB-UniRule"/>
</dbReference>
<gene>
    <name evidence="10" type="primary">xylA</name>
    <name evidence="13" type="ORF">DFR57_10382</name>
</gene>
<comment type="subunit">
    <text evidence="2 10 12">Homotetramer.</text>
</comment>
<dbReference type="GO" id="GO:0005737">
    <property type="term" value="C:cytoplasm"/>
    <property type="evidence" value="ECO:0007669"/>
    <property type="project" value="UniProtKB-SubCell"/>
</dbReference>
<dbReference type="NCBIfam" id="TIGR02630">
    <property type="entry name" value="xylose_isom_A"/>
    <property type="match status" value="1"/>
</dbReference>
<evidence type="ECO:0000256" key="6">
    <source>
        <dbReference type="ARBA" id="ARBA00022723"/>
    </source>
</evidence>
<dbReference type="EMBL" id="QPJJ01000003">
    <property type="protein sequence ID" value="RCW74786.1"/>
    <property type="molecule type" value="Genomic_DNA"/>
</dbReference>
<evidence type="ECO:0000256" key="8">
    <source>
        <dbReference type="ARBA" id="ARBA00023277"/>
    </source>
</evidence>
<feature type="binding site" evidence="10">
    <location>
        <position position="337"/>
    </location>
    <ligand>
        <name>Mg(2+)</name>
        <dbReference type="ChEBI" id="CHEBI:18420"/>
        <label>1</label>
    </ligand>
</feature>
<reference evidence="13 14" key="1">
    <citation type="submission" date="2018-07" db="EMBL/GenBank/DDBJ databases">
        <title>Genomic Encyclopedia of Type Strains, Phase IV (KMG-IV): sequencing the most valuable type-strain genomes for metagenomic binning, comparative biology and taxonomic classification.</title>
        <authorList>
            <person name="Goeker M."/>
        </authorList>
    </citation>
    <scope>NUCLEOTIDE SEQUENCE [LARGE SCALE GENOMIC DNA]</scope>
    <source>
        <strain evidence="13 14">DSM 27696</strain>
    </source>
</reference>
<keyword evidence="10" id="KW-0460">Magnesium</keyword>
<comment type="similarity">
    <text evidence="1 10 11">Belongs to the xylose isomerase family.</text>
</comment>
<dbReference type="PANTHER" id="PTHR48408">
    <property type="match status" value="1"/>
</dbReference>
<protein>
    <recommendedName>
        <fullName evidence="4 10">Xylose isomerase</fullName>
        <ecNumber evidence="3 10">5.3.1.5</ecNumber>
    </recommendedName>
</protein>
<evidence type="ECO:0000256" key="1">
    <source>
        <dbReference type="ARBA" id="ARBA00005765"/>
    </source>
</evidence>
<dbReference type="GO" id="GO:0009045">
    <property type="term" value="F:xylose isomerase activity"/>
    <property type="evidence" value="ECO:0007669"/>
    <property type="project" value="UniProtKB-UniRule"/>
</dbReference>
<comment type="caution">
    <text evidence="13">The sequence shown here is derived from an EMBL/GenBank/DDBJ whole genome shotgun (WGS) entry which is preliminary data.</text>
</comment>
<feature type="active site" evidence="10">
    <location>
        <position position="102"/>
    </location>
</feature>
<feature type="active site" evidence="10">
    <location>
        <position position="99"/>
    </location>
</feature>
<keyword evidence="14" id="KW-1185">Reference proteome</keyword>
<comment type="cofactor">
    <cofactor evidence="10">
        <name>Mg(2+)</name>
        <dbReference type="ChEBI" id="CHEBI:18420"/>
    </cofactor>
    <text evidence="10">Binds 2 magnesium ions per subunit.</text>
</comment>
<feature type="binding site" evidence="10">
    <location>
        <position position="294"/>
    </location>
    <ligand>
        <name>Mg(2+)</name>
        <dbReference type="ChEBI" id="CHEBI:18420"/>
        <label>1</label>
    </ligand>
</feature>
<keyword evidence="10" id="KW-0963">Cytoplasm</keyword>
<evidence type="ECO:0000256" key="3">
    <source>
        <dbReference type="ARBA" id="ARBA00011958"/>
    </source>
</evidence>
<proteinExistence type="inferred from homology"/>
<evidence type="ECO:0000256" key="2">
    <source>
        <dbReference type="ARBA" id="ARBA00011881"/>
    </source>
</evidence>
<dbReference type="GO" id="GO:0042732">
    <property type="term" value="P:D-xylose metabolic process"/>
    <property type="evidence" value="ECO:0007669"/>
    <property type="project" value="UniProtKB-UniRule"/>
</dbReference>
<keyword evidence="6 10" id="KW-0479">Metal-binding</keyword>